<evidence type="ECO:0000256" key="2">
    <source>
        <dbReference type="ARBA" id="ARBA00005988"/>
    </source>
</evidence>
<protein>
    <submittedName>
        <fullName evidence="10">Peptidase M14 carboxypeptidase A</fullName>
    </submittedName>
</protein>
<reference evidence="10 11" key="2">
    <citation type="journal article" date="2011" name="Stand. Genomic Sci.">
        <title>Complete genome sequence of Leadbetterella byssophila type strain (4M15).</title>
        <authorList>
            <person name="Abt B."/>
            <person name="Teshima H."/>
            <person name="Lucas S."/>
            <person name="Lapidus A."/>
            <person name="Del Rio T.G."/>
            <person name="Nolan M."/>
            <person name="Tice H."/>
            <person name="Cheng J.F."/>
            <person name="Pitluck S."/>
            <person name="Liolios K."/>
            <person name="Pagani I."/>
            <person name="Ivanova N."/>
            <person name="Mavromatis K."/>
            <person name="Pati A."/>
            <person name="Tapia R."/>
            <person name="Han C."/>
            <person name="Goodwin L."/>
            <person name="Chen A."/>
            <person name="Palaniappan K."/>
            <person name="Land M."/>
            <person name="Hauser L."/>
            <person name="Chang Y.J."/>
            <person name="Jeffries C.D."/>
            <person name="Rohde M."/>
            <person name="Goker M."/>
            <person name="Tindall B.J."/>
            <person name="Detter J.C."/>
            <person name="Woyke T."/>
            <person name="Bristow J."/>
            <person name="Eisen J.A."/>
            <person name="Markowitz V."/>
            <person name="Hugenholtz P."/>
            <person name="Klenk H.P."/>
            <person name="Kyrpides N.C."/>
        </authorList>
    </citation>
    <scope>NUCLEOTIDE SEQUENCE [LARGE SCALE GENOMIC DNA]</scope>
    <source>
        <strain evidence="11">DSM 17132 / JCM 16389 / KACC 11308 / NBRC 106382 / 4M15</strain>
    </source>
</reference>
<comment type="cofactor">
    <cofactor evidence="1">
        <name>Zn(2+)</name>
        <dbReference type="ChEBI" id="CHEBI:29105"/>
    </cofactor>
</comment>
<evidence type="ECO:0000313" key="10">
    <source>
        <dbReference type="EMBL" id="ADQ16412.1"/>
    </source>
</evidence>
<evidence type="ECO:0000256" key="6">
    <source>
        <dbReference type="ARBA" id="ARBA00023049"/>
    </source>
</evidence>
<evidence type="ECO:0000256" key="8">
    <source>
        <dbReference type="SAM" id="SignalP"/>
    </source>
</evidence>
<dbReference type="GO" id="GO:0006508">
    <property type="term" value="P:proteolysis"/>
    <property type="evidence" value="ECO:0007669"/>
    <property type="project" value="UniProtKB-KW"/>
</dbReference>
<dbReference type="STRING" id="649349.Lbys_0650"/>
<evidence type="ECO:0000256" key="7">
    <source>
        <dbReference type="PROSITE-ProRule" id="PRU01379"/>
    </source>
</evidence>
<accession>E4RYQ0</accession>
<dbReference type="eggNOG" id="COG2866">
    <property type="taxonomic scope" value="Bacteria"/>
</dbReference>
<keyword evidence="11" id="KW-1185">Reference proteome</keyword>
<feature type="signal peptide" evidence="8">
    <location>
        <begin position="1"/>
        <end position="18"/>
    </location>
</feature>
<reference key="1">
    <citation type="submission" date="2010-11" db="EMBL/GenBank/DDBJ databases">
        <title>The complete genome of Leadbetterella byssophila DSM 17132.</title>
        <authorList>
            <consortium name="US DOE Joint Genome Institute (JGI-PGF)"/>
            <person name="Lucas S."/>
            <person name="Copeland A."/>
            <person name="Lapidus A."/>
            <person name="Glavina del Rio T."/>
            <person name="Dalin E."/>
            <person name="Tice H."/>
            <person name="Bruce D."/>
            <person name="Goodwin L."/>
            <person name="Pitluck S."/>
            <person name="Kyrpides N."/>
            <person name="Mavromatis K."/>
            <person name="Ivanova N."/>
            <person name="Teshima H."/>
            <person name="Brettin T."/>
            <person name="Detter J.C."/>
            <person name="Han C."/>
            <person name="Tapia R."/>
            <person name="Land M."/>
            <person name="Hauser L."/>
            <person name="Markowitz V."/>
            <person name="Cheng J.-F."/>
            <person name="Hugenholtz P."/>
            <person name="Woyke T."/>
            <person name="Wu D."/>
            <person name="Tindall B."/>
            <person name="Pomrenke H.G."/>
            <person name="Brambilla E."/>
            <person name="Klenk H.-P."/>
            <person name="Eisen J.A."/>
        </authorList>
    </citation>
    <scope>NUCLEOTIDE SEQUENCE [LARGE SCALE GENOMIC DNA]</scope>
    <source>
        <strain>DSM 17132</strain>
    </source>
</reference>
<comment type="similarity">
    <text evidence="2 7">Belongs to the peptidase M14 family.</text>
</comment>
<dbReference type="GO" id="GO:0008270">
    <property type="term" value="F:zinc ion binding"/>
    <property type="evidence" value="ECO:0007669"/>
    <property type="project" value="InterPro"/>
</dbReference>
<dbReference type="PRINTS" id="PR00765">
    <property type="entry name" value="CRBOXYPTASEA"/>
</dbReference>
<dbReference type="OrthoDB" id="5294005at2"/>
<dbReference type="PROSITE" id="PS52035">
    <property type="entry name" value="PEPTIDASE_M14"/>
    <property type="match status" value="1"/>
</dbReference>
<dbReference type="GO" id="GO:0005615">
    <property type="term" value="C:extracellular space"/>
    <property type="evidence" value="ECO:0007669"/>
    <property type="project" value="TreeGrafter"/>
</dbReference>
<evidence type="ECO:0000259" key="9">
    <source>
        <dbReference type="PROSITE" id="PS52035"/>
    </source>
</evidence>
<keyword evidence="5" id="KW-0862">Zinc</keyword>
<keyword evidence="4" id="KW-0378">Hydrolase</keyword>
<dbReference type="Pfam" id="PF00246">
    <property type="entry name" value="Peptidase_M14"/>
    <property type="match status" value="1"/>
</dbReference>
<dbReference type="Proteomes" id="UP000007435">
    <property type="component" value="Chromosome"/>
</dbReference>
<dbReference type="PANTHER" id="PTHR11705">
    <property type="entry name" value="PROTEASE FAMILY M14 CARBOXYPEPTIDASE A,B"/>
    <property type="match status" value="1"/>
</dbReference>
<keyword evidence="3" id="KW-0645">Protease</keyword>
<dbReference type="SUPFAM" id="SSF53187">
    <property type="entry name" value="Zn-dependent exopeptidases"/>
    <property type="match status" value="1"/>
</dbReference>
<evidence type="ECO:0000313" key="11">
    <source>
        <dbReference type="Proteomes" id="UP000007435"/>
    </source>
</evidence>
<evidence type="ECO:0000256" key="5">
    <source>
        <dbReference type="ARBA" id="ARBA00022833"/>
    </source>
</evidence>
<dbReference type="SMART" id="SM00631">
    <property type="entry name" value="Zn_pept"/>
    <property type="match status" value="1"/>
</dbReference>
<gene>
    <name evidence="10" type="ordered locus">Lbys_0650</name>
</gene>
<dbReference type="CDD" id="cd06905">
    <property type="entry name" value="M14-like"/>
    <property type="match status" value="1"/>
</dbReference>
<dbReference type="RefSeq" id="WP_013407464.1">
    <property type="nucleotide sequence ID" value="NC_014655.1"/>
</dbReference>
<dbReference type="Gene3D" id="3.40.630.10">
    <property type="entry name" value="Zn peptidases"/>
    <property type="match status" value="1"/>
</dbReference>
<dbReference type="HOGENOM" id="CLU_028657_0_0_10"/>
<dbReference type="EMBL" id="CP002305">
    <property type="protein sequence ID" value="ADQ16412.1"/>
    <property type="molecule type" value="Genomic_DNA"/>
</dbReference>
<sequence length="582" mass="66133">MKKIYIALLSLLAWNAQAQKSEIAPEDLNGIRAIGSPANPKVKVYWNKYSDHQEIYRICNDLAKAYPDLVKLQSIGKSVEGRDIWLMSITDYKTGIADKKPGFYIDGNIHANELQGTEVALYTAWYLAESFQSVEFINQLLKDKIFYIAPTISPDSREYFIKHPNNPNSSRTGRLPMDDDGDGLIDEDLLDDLDGDGNIVMMRRKSPTGRYKIDPNNPQRMIMAKQDEPGEYEMLGYEGIDNDGDGRVNEDAVGTYDPNRDWGWNWQPDYIQRGALFYPGMLPETKAVKKFILEHPNIAGAQSYHNYGGMFLRGPGAADDEKYYSRSDVQVYDYIGKLGEKMVPGYNYFVIHKDLYTVFGGEIDWLALGRGIFTFSNELFTSYKLFNKKSSEGRFENVEFEDFDKLLLFGDGYVKWKPYKHPQFGDIEIGGPKKNYIRNHPGFLLMEDTHRNMAFTLLHAYQMPKLEIADVKKKDLGGGLTEVTALVMNRRIMPTHSAHDVKFKIERPDYISLKGAQVLAGMIVENEDFNLSKEQKTEPNKIAVENIPGMGFVKVRWIVKGKVEGSTLEVDSAKGGIVSQKL</sequence>
<evidence type="ECO:0000256" key="1">
    <source>
        <dbReference type="ARBA" id="ARBA00001947"/>
    </source>
</evidence>
<keyword evidence="8" id="KW-0732">Signal</keyword>
<feature type="active site" description="Proton donor/acceptor" evidence="7">
    <location>
        <position position="378"/>
    </location>
</feature>
<dbReference type="GO" id="GO:0004181">
    <property type="term" value="F:metallocarboxypeptidase activity"/>
    <property type="evidence" value="ECO:0007669"/>
    <property type="project" value="InterPro"/>
</dbReference>
<dbReference type="AlphaFoldDB" id="E4RYQ0"/>
<name>E4RYQ0_LEAB4</name>
<proteinExistence type="inferred from homology"/>
<keyword evidence="6" id="KW-0482">Metalloprotease</keyword>
<evidence type="ECO:0000256" key="4">
    <source>
        <dbReference type="ARBA" id="ARBA00022801"/>
    </source>
</evidence>
<feature type="chain" id="PRO_5003188304" evidence="8">
    <location>
        <begin position="19"/>
        <end position="582"/>
    </location>
</feature>
<organism evidence="10 11">
    <name type="scientific">Leadbetterella byssophila (strain DSM 17132 / JCM 16389 / KACC 11308 / NBRC 106382 / 4M15)</name>
    <dbReference type="NCBI Taxonomy" id="649349"/>
    <lineage>
        <taxon>Bacteria</taxon>
        <taxon>Pseudomonadati</taxon>
        <taxon>Bacteroidota</taxon>
        <taxon>Cytophagia</taxon>
        <taxon>Cytophagales</taxon>
        <taxon>Leadbetterellaceae</taxon>
        <taxon>Leadbetterella</taxon>
    </lineage>
</organism>
<feature type="domain" description="Peptidase M14" evidence="9">
    <location>
        <begin position="48"/>
        <end position="413"/>
    </location>
</feature>
<dbReference type="KEGG" id="lby:Lbys_0650"/>
<dbReference type="PANTHER" id="PTHR11705:SF143">
    <property type="entry name" value="SLL0236 PROTEIN"/>
    <property type="match status" value="1"/>
</dbReference>
<keyword evidence="10" id="KW-0121">Carboxypeptidase</keyword>
<evidence type="ECO:0000256" key="3">
    <source>
        <dbReference type="ARBA" id="ARBA00022670"/>
    </source>
</evidence>
<dbReference type="InterPro" id="IPR000834">
    <property type="entry name" value="Peptidase_M14"/>
</dbReference>